<dbReference type="Proteomes" id="UP000275267">
    <property type="component" value="Unassembled WGS sequence"/>
</dbReference>
<protein>
    <submittedName>
        <fullName evidence="1">Uncharacterized protein</fullName>
    </submittedName>
</protein>
<keyword evidence="2" id="KW-1185">Reference proteome</keyword>
<comment type="caution">
    <text evidence="1">The sequence shown here is derived from an EMBL/GenBank/DDBJ whole genome shotgun (WGS) entry which is preliminary data.</text>
</comment>
<name>A0A3L6PIU5_PANMI</name>
<dbReference type="AlphaFoldDB" id="A0A3L6PIU5"/>
<evidence type="ECO:0000313" key="1">
    <source>
        <dbReference type="EMBL" id="RLM58721.1"/>
    </source>
</evidence>
<sequence length="202" mass="22048">MISLTLLATVECGAHLPSVGSTCHPLLFSFYFSCEPYPFLTCAASAGARPCASRPSLPRLLLAPSPADHSPLPRPASVHRLVLVPAPPARPPLRLLCSAGADRLRSPPSKFIRAVGPCLRSPTDGLKTARTGKRKSVKNSPTTFVCVPAPARRHRHDRRRPLHLRLPLACFGCATSRRKHRFFRCFVPEEEKDSGVESPLCC</sequence>
<evidence type="ECO:0000313" key="2">
    <source>
        <dbReference type="Proteomes" id="UP000275267"/>
    </source>
</evidence>
<proteinExistence type="predicted"/>
<dbReference type="EMBL" id="PQIB02000017">
    <property type="protein sequence ID" value="RLM58721.1"/>
    <property type="molecule type" value="Genomic_DNA"/>
</dbReference>
<organism evidence="1 2">
    <name type="scientific">Panicum miliaceum</name>
    <name type="common">Proso millet</name>
    <name type="synonym">Broomcorn millet</name>
    <dbReference type="NCBI Taxonomy" id="4540"/>
    <lineage>
        <taxon>Eukaryota</taxon>
        <taxon>Viridiplantae</taxon>
        <taxon>Streptophyta</taxon>
        <taxon>Embryophyta</taxon>
        <taxon>Tracheophyta</taxon>
        <taxon>Spermatophyta</taxon>
        <taxon>Magnoliopsida</taxon>
        <taxon>Liliopsida</taxon>
        <taxon>Poales</taxon>
        <taxon>Poaceae</taxon>
        <taxon>PACMAD clade</taxon>
        <taxon>Panicoideae</taxon>
        <taxon>Panicodae</taxon>
        <taxon>Paniceae</taxon>
        <taxon>Panicinae</taxon>
        <taxon>Panicum</taxon>
        <taxon>Panicum sect. Panicum</taxon>
    </lineage>
</organism>
<accession>A0A3L6PIU5</accession>
<gene>
    <name evidence="1" type="ORF">C2845_PM18G12740</name>
</gene>
<reference evidence="2" key="1">
    <citation type="journal article" date="2019" name="Nat. Commun.">
        <title>The genome of broomcorn millet.</title>
        <authorList>
            <person name="Zou C."/>
            <person name="Miki D."/>
            <person name="Li D."/>
            <person name="Tang Q."/>
            <person name="Xiao L."/>
            <person name="Rajput S."/>
            <person name="Deng P."/>
            <person name="Jia W."/>
            <person name="Huang R."/>
            <person name="Zhang M."/>
            <person name="Sun Y."/>
            <person name="Hu J."/>
            <person name="Fu X."/>
            <person name="Schnable P.S."/>
            <person name="Li F."/>
            <person name="Zhang H."/>
            <person name="Feng B."/>
            <person name="Zhu X."/>
            <person name="Liu R."/>
            <person name="Schnable J.C."/>
            <person name="Zhu J.-K."/>
            <person name="Zhang H."/>
        </authorList>
    </citation>
    <scope>NUCLEOTIDE SEQUENCE [LARGE SCALE GENOMIC DNA]</scope>
</reference>